<dbReference type="GO" id="GO:0016301">
    <property type="term" value="F:kinase activity"/>
    <property type="evidence" value="ECO:0007669"/>
    <property type="project" value="UniProtKB-KW"/>
</dbReference>
<keyword evidence="2" id="KW-1185">Reference proteome</keyword>
<protein>
    <submittedName>
        <fullName evidence="1">Thymidylate kinase</fullName>
    </submittedName>
</protein>
<keyword evidence="1" id="KW-0808">Transferase</keyword>
<dbReference type="Proteomes" id="UP000327392">
    <property type="component" value="Segment"/>
</dbReference>
<accession>A0A5J6D7B9</accession>
<organism evidence="1 2">
    <name type="scientific">Streptomyces phage Zuko</name>
    <dbReference type="NCBI Taxonomy" id="2601695"/>
    <lineage>
        <taxon>Viruses</taxon>
        <taxon>Duplodnaviria</taxon>
        <taxon>Heunggongvirae</taxon>
        <taxon>Uroviricota</taxon>
        <taxon>Caudoviricetes</taxon>
        <taxon>Zukovirus</taxon>
        <taxon>Zukovirus zuko</taxon>
    </lineage>
</organism>
<dbReference type="KEGG" id="vg:77931427"/>
<dbReference type="RefSeq" id="YP_010655564.1">
    <property type="nucleotide sequence ID" value="NC_070829.1"/>
</dbReference>
<proteinExistence type="predicted"/>
<dbReference type="SUPFAM" id="SSF52540">
    <property type="entry name" value="P-loop containing nucleoside triphosphate hydrolases"/>
    <property type="match status" value="1"/>
</dbReference>
<evidence type="ECO:0000313" key="1">
    <source>
        <dbReference type="EMBL" id="QEQ93651.1"/>
    </source>
</evidence>
<dbReference type="GeneID" id="77931427"/>
<dbReference type="EMBL" id="MN204493">
    <property type="protein sequence ID" value="QEQ93651.1"/>
    <property type="molecule type" value="Genomic_DNA"/>
</dbReference>
<reference evidence="1 2" key="1">
    <citation type="submission" date="2019-07" db="EMBL/GenBank/DDBJ databases">
        <authorList>
            <person name="Mandava P."/>
            <person name="Ferry J.C."/>
            <person name="Fallon S.M."/>
            <person name="Hajdenberg M."/>
            <person name="Sharma E."/>
            <person name="Shaffer C.D."/>
            <person name="Weston-Hafer K.A."/>
            <person name="Garlena R.A."/>
            <person name="Russell D.A."/>
            <person name="Pope W.H."/>
            <person name="Jacobs-Sera D."/>
            <person name="Hatfull G.F."/>
        </authorList>
    </citation>
    <scope>NUCLEOTIDE SEQUENCE [LARGE SCALE GENOMIC DNA]</scope>
</reference>
<dbReference type="InterPro" id="IPR027417">
    <property type="entry name" value="P-loop_NTPase"/>
</dbReference>
<sequence length="200" mass="22889">MSTLTGRHVILEGPDGAGKTTLLKYLTEITNLPIHPKFSSSLGGPMDELARLVDYDMQGWWNSLAASPDHRKEWNPCGSLIGSNLFDRHPLISEPIYGLHVRKNIQPEFLTPWFSVAYRDFLAYDPLVIWCLPPFEAITVNVNPDRDMQGVWANMKRMYDCYTLESLRFPGTSMVYDYTLDATEDQRGDIVTAIMRHIDY</sequence>
<keyword evidence="1" id="KW-0418">Kinase</keyword>
<name>A0A5J6D7B9_9CAUD</name>
<gene>
    <name evidence="1" type="primary">73</name>
    <name evidence="1" type="ORF">SEA_ZUKO_73</name>
</gene>
<evidence type="ECO:0000313" key="2">
    <source>
        <dbReference type="Proteomes" id="UP000327392"/>
    </source>
</evidence>
<dbReference type="Gene3D" id="3.40.50.300">
    <property type="entry name" value="P-loop containing nucleotide triphosphate hydrolases"/>
    <property type="match status" value="1"/>
</dbReference>